<dbReference type="AlphaFoldDB" id="A0A840BFG3"/>
<evidence type="ECO:0000256" key="4">
    <source>
        <dbReference type="ARBA" id="ARBA00022737"/>
    </source>
</evidence>
<dbReference type="InterPro" id="IPR037225">
    <property type="entry name" value="Nuo51_FMN-bd_sf"/>
</dbReference>
<evidence type="ECO:0000256" key="1">
    <source>
        <dbReference type="ARBA" id="ARBA00022448"/>
    </source>
</evidence>
<dbReference type="PROSITE" id="PS00198">
    <property type="entry name" value="4FE4S_FER_1"/>
    <property type="match status" value="2"/>
</dbReference>
<comment type="caution">
    <text evidence="11">The sequence shown here is derived from an EMBL/GenBank/DDBJ whole genome shotgun (WGS) entry which is preliminary data.</text>
</comment>
<keyword evidence="5 8" id="KW-0249">Electron transport</keyword>
<keyword evidence="1 8" id="KW-0813">Transport</keyword>
<dbReference type="Gene3D" id="3.30.70.20">
    <property type="match status" value="1"/>
</dbReference>
<evidence type="ECO:0000256" key="2">
    <source>
        <dbReference type="ARBA" id="ARBA00022485"/>
    </source>
</evidence>
<comment type="subunit">
    <text evidence="8">The complex is composed of six subunits: RnfA, RnfB, RnfC, RnfD, RnfE and RnfG.</text>
</comment>
<keyword evidence="12" id="KW-1185">Reference proteome</keyword>
<dbReference type="PANTHER" id="PTHR43034:SF2">
    <property type="entry name" value="ION-TRANSLOCATING OXIDOREDUCTASE COMPLEX SUBUNIT C"/>
    <property type="match status" value="1"/>
</dbReference>
<proteinExistence type="inferred from homology"/>
<evidence type="ECO:0000313" key="12">
    <source>
        <dbReference type="Proteomes" id="UP000561045"/>
    </source>
</evidence>
<feature type="compositionally biased region" description="Low complexity" evidence="9">
    <location>
        <begin position="482"/>
        <end position="505"/>
    </location>
</feature>
<keyword evidence="2 8" id="KW-0004">4Fe-4S</keyword>
<feature type="region of interest" description="Disordered" evidence="9">
    <location>
        <begin position="454"/>
        <end position="505"/>
    </location>
</feature>
<dbReference type="RefSeq" id="WP_183632683.1">
    <property type="nucleotide sequence ID" value="NZ_BAABLE010000011.1"/>
</dbReference>
<feature type="binding site" evidence="8">
    <location>
        <position position="422"/>
    </location>
    <ligand>
        <name>[4Fe-4S] cluster</name>
        <dbReference type="ChEBI" id="CHEBI:49883"/>
        <label>1</label>
    </ligand>
</feature>
<dbReference type="InterPro" id="IPR017896">
    <property type="entry name" value="4Fe4S_Fe-S-bd"/>
</dbReference>
<dbReference type="InterPro" id="IPR019554">
    <property type="entry name" value="Soluble_ligand-bd"/>
</dbReference>
<feature type="binding site" evidence="8">
    <location>
        <position position="418"/>
    </location>
    <ligand>
        <name>[4Fe-4S] cluster</name>
        <dbReference type="ChEBI" id="CHEBI:49883"/>
        <label>2</label>
    </ligand>
</feature>
<dbReference type="Pfam" id="PF12838">
    <property type="entry name" value="Fer4_7"/>
    <property type="match status" value="1"/>
</dbReference>
<evidence type="ECO:0000256" key="6">
    <source>
        <dbReference type="ARBA" id="ARBA00023004"/>
    </source>
</evidence>
<gene>
    <name evidence="8" type="primary">rnfC</name>
    <name evidence="11" type="ORF">GGR36_001078</name>
</gene>
<comment type="similarity">
    <text evidence="8">Belongs to the 4Fe4S bacterial-type ferredoxin family. RnfC subfamily.</text>
</comment>
<dbReference type="InterPro" id="IPR010208">
    <property type="entry name" value="Ion_transpt_RnfC/RsxC"/>
</dbReference>
<dbReference type="Pfam" id="PF10531">
    <property type="entry name" value="SLBB"/>
    <property type="match status" value="1"/>
</dbReference>
<dbReference type="GO" id="GO:0005886">
    <property type="term" value="C:plasma membrane"/>
    <property type="evidence" value="ECO:0007669"/>
    <property type="project" value="UniProtKB-SubCell"/>
</dbReference>
<keyword evidence="8" id="KW-1278">Translocase</keyword>
<evidence type="ECO:0000256" key="9">
    <source>
        <dbReference type="SAM" id="MobiDB-lite"/>
    </source>
</evidence>
<feature type="binding site" evidence="8">
    <location>
        <position position="376"/>
    </location>
    <ligand>
        <name>[4Fe-4S] cluster</name>
        <dbReference type="ChEBI" id="CHEBI:49883"/>
        <label>1</label>
    </ligand>
</feature>
<protein>
    <recommendedName>
        <fullName evidence="8">Ion-translocating oxidoreductase complex subunit C</fullName>
        <ecNumber evidence="8">7.-.-.-</ecNumber>
    </recommendedName>
    <alternativeName>
        <fullName evidence="8">Rnf electron transport complex subunit C</fullName>
    </alternativeName>
</protein>
<name>A0A840BFG3_9RHOO</name>
<dbReference type="GO" id="GO:0022900">
    <property type="term" value="P:electron transport chain"/>
    <property type="evidence" value="ECO:0007669"/>
    <property type="project" value="UniProtKB-UniRule"/>
</dbReference>
<feature type="binding site" evidence="8">
    <location>
        <position position="383"/>
    </location>
    <ligand>
        <name>[4Fe-4S] cluster</name>
        <dbReference type="ChEBI" id="CHEBI:49883"/>
        <label>2</label>
    </ligand>
</feature>
<keyword evidence="3 8" id="KW-0479">Metal-binding</keyword>
<dbReference type="EC" id="7.-.-.-" evidence="8"/>
<accession>A0A840BFG3</accession>
<feature type="binding site" evidence="8">
    <location>
        <position position="412"/>
    </location>
    <ligand>
        <name>[4Fe-4S] cluster</name>
        <dbReference type="ChEBI" id="CHEBI:49883"/>
        <label>2</label>
    </ligand>
</feature>
<keyword evidence="7 8" id="KW-0411">Iron-sulfur</keyword>
<comment type="cofactor">
    <cofactor evidence="8">
        <name>[4Fe-4S] cluster</name>
        <dbReference type="ChEBI" id="CHEBI:49883"/>
    </cofactor>
    <text evidence="8">Binds 2 [4Fe-4S] clusters per subunit.</text>
</comment>
<feature type="domain" description="4Fe-4S ferredoxin-type" evidence="10">
    <location>
        <begin position="402"/>
        <end position="432"/>
    </location>
</feature>
<dbReference type="GO" id="GO:0051539">
    <property type="term" value="F:4 iron, 4 sulfur cluster binding"/>
    <property type="evidence" value="ECO:0007669"/>
    <property type="project" value="UniProtKB-KW"/>
</dbReference>
<keyword evidence="8" id="KW-0997">Cell inner membrane</keyword>
<evidence type="ECO:0000256" key="3">
    <source>
        <dbReference type="ARBA" id="ARBA00022723"/>
    </source>
</evidence>
<comment type="subcellular location">
    <subcellularLocation>
        <location evidence="8">Cell inner membrane</location>
        <topology evidence="8">Peripheral membrane protein</topology>
    </subcellularLocation>
</comment>
<organism evidence="11 12">
    <name type="scientific">Niveibacterium umoris</name>
    <dbReference type="NCBI Taxonomy" id="1193620"/>
    <lineage>
        <taxon>Bacteria</taxon>
        <taxon>Pseudomonadati</taxon>
        <taxon>Pseudomonadota</taxon>
        <taxon>Betaproteobacteria</taxon>
        <taxon>Rhodocyclales</taxon>
        <taxon>Rhodocyclaceae</taxon>
        <taxon>Niveibacterium</taxon>
    </lineage>
</organism>
<feature type="binding site" evidence="8">
    <location>
        <position position="415"/>
    </location>
    <ligand>
        <name>[4Fe-4S] cluster</name>
        <dbReference type="ChEBI" id="CHEBI:49883"/>
        <label>2</label>
    </ligand>
</feature>
<dbReference type="Pfam" id="PF13375">
    <property type="entry name" value="RnfC_N"/>
    <property type="match status" value="1"/>
</dbReference>
<dbReference type="InterPro" id="IPR011538">
    <property type="entry name" value="Nuo51_FMN-bd"/>
</dbReference>
<feature type="binding site" evidence="8">
    <location>
        <position position="373"/>
    </location>
    <ligand>
        <name>[4Fe-4S] cluster</name>
        <dbReference type="ChEBI" id="CHEBI:49883"/>
        <label>1</label>
    </ligand>
</feature>
<keyword evidence="4 8" id="KW-0677">Repeat</keyword>
<dbReference type="HAMAP" id="MF_00461">
    <property type="entry name" value="RsxC_RnfC"/>
    <property type="match status" value="1"/>
</dbReference>
<dbReference type="NCBIfam" id="NF003454">
    <property type="entry name" value="PRK05035.1"/>
    <property type="match status" value="1"/>
</dbReference>
<dbReference type="NCBIfam" id="TIGR01945">
    <property type="entry name" value="rnfC"/>
    <property type="match status" value="1"/>
</dbReference>
<reference evidence="11 12" key="1">
    <citation type="submission" date="2020-08" db="EMBL/GenBank/DDBJ databases">
        <title>Genomic Encyclopedia of Type Strains, Phase IV (KMG-IV): sequencing the most valuable type-strain genomes for metagenomic binning, comparative biology and taxonomic classification.</title>
        <authorList>
            <person name="Goeker M."/>
        </authorList>
    </citation>
    <scope>NUCLEOTIDE SEQUENCE [LARGE SCALE GENOMIC DNA]</scope>
    <source>
        <strain evidence="11 12">DSM 106739</strain>
    </source>
</reference>
<dbReference type="EMBL" id="JACIET010000001">
    <property type="protein sequence ID" value="MBB4011770.1"/>
    <property type="molecule type" value="Genomic_DNA"/>
</dbReference>
<dbReference type="SUPFAM" id="SSF142019">
    <property type="entry name" value="Nqo1 FMN-binding domain-like"/>
    <property type="match status" value="1"/>
</dbReference>
<keyword evidence="8" id="KW-1003">Cell membrane</keyword>
<evidence type="ECO:0000256" key="7">
    <source>
        <dbReference type="ARBA" id="ARBA00023014"/>
    </source>
</evidence>
<keyword evidence="6 8" id="KW-0408">Iron</keyword>
<feature type="domain" description="4Fe-4S ferredoxin-type" evidence="10">
    <location>
        <begin position="363"/>
        <end position="393"/>
    </location>
</feature>
<dbReference type="GO" id="GO:0009055">
    <property type="term" value="F:electron transfer activity"/>
    <property type="evidence" value="ECO:0007669"/>
    <property type="project" value="InterPro"/>
</dbReference>
<dbReference type="GO" id="GO:0046872">
    <property type="term" value="F:metal ion binding"/>
    <property type="evidence" value="ECO:0007669"/>
    <property type="project" value="UniProtKB-KW"/>
</dbReference>
<feature type="compositionally biased region" description="Basic and acidic residues" evidence="9">
    <location>
        <begin position="458"/>
        <end position="481"/>
    </location>
</feature>
<dbReference type="InterPro" id="IPR017900">
    <property type="entry name" value="4Fe4S_Fe_S_CS"/>
</dbReference>
<evidence type="ECO:0000259" key="10">
    <source>
        <dbReference type="PROSITE" id="PS51379"/>
    </source>
</evidence>
<dbReference type="SUPFAM" id="SSF46548">
    <property type="entry name" value="alpha-helical ferredoxin"/>
    <property type="match status" value="1"/>
</dbReference>
<evidence type="ECO:0000313" key="11">
    <source>
        <dbReference type="EMBL" id="MBB4011770.1"/>
    </source>
</evidence>
<dbReference type="Gene3D" id="3.40.50.11540">
    <property type="entry name" value="NADH-ubiquinone oxidoreductase 51kDa subunit"/>
    <property type="match status" value="1"/>
</dbReference>
<dbReference type="InterPro" id="IPR026902">
    <property type="entry name" value="RnfC_N"/>
</dbReference>
<keyword evidence="8" id="KW-0472">Membrane</keyword>
<dbReference type="Proteomes" id="UP000561045">
    <property type="component" value="Unassembled WGS sequence"/>
</dbReference>
<evidence type="ECO:0000256" key="8">
    <source>
        <dbReference type="HAMAP-Rule" id="MF_00461"/>
    </source>
</evidence>
<dbReference type="PANTHER" id="PTHR43034">
    <property type="entry name" value="ION-TRANSLOCATING OXIDOREDUCTASE COMPLEX SUBUNIT C"/>
    <property type="match status" value="1"/>
</dbReference>
<dbReference type="PROSITE" id="PS51379">
    <property type="entry name" value="4FE4S_FER_2"/>
    <property type="match status" value="2"/>
</dbReference>
<feature type="binding site" evidence="8">
    <location>
        <position position="379"/>
    </location>
    <ligand>
        <name>[4Fe-4S] cluster</name>
        <dbReference type="ChEBI" id="CHEBI:49883"/>
        <label>1</label>
    </ligand>
</feature>
<sequence length="505" mass="52759">MGLRELLNGVRWGVHPHDDHKRPAADVPLRVMPLPERLCVPLLQHVGAPALPVVKVGERVLRGQLIAAAQGNVSAPVHSPSSGVISAIGEVTAPHPSGLPFAAITIELDGKDEAGEPLTPQVDPFSLTPAEVSQRIADAGIVGLGGATFPSAPKAQLGLKLSVHTLIINGGECEPYLSSDDSVMRVRADEVIDGVRILMHATGATKALVGIEDNKPEATAAMRKAAEGFASIEIRPVPARYPMGSDRQLVQVLTGKEVPSGARTASIGVLVNNVSTCAAIHRAVRVGEPLYRRIVTVNGGAVAQPGNVLAPIGVLIEDLLRFVGLKETPARLVMGGPMMGVALPHAQVPTVKGCGGILALTAGEITDTAPSACIRCGSCVKACPMGLLPLELSAHIHAGEYDKAEAKGLDDCLACGCCAYVCPSHVPLVQTFYHAKGEVWKRAQQKKRTEFTKGLAQARKERLEREARERVEAAARRKAERAAQQAAAQQAATSASANTAGGASA</sequence>
<comment type="function">
    <text evidence="8">Part of a membrane-bound complex that couples electron transfer with translocation of ions across the membrane.</text>
</comment>
<evidence type="ECO:0000256" key="5">
    <source>
        <dbReference type="ARBA" id="ARBA00022982"/>
    </source>
</evidence>
<dbReference type="Pfam" id="PF01512">
    <property type="entry name" value="Complex1_51K"/>
    <property type="match status" value="1"/>
</dbReference>